<feature type="non-terminal residue" evidence="9">
    <location>
        <position position="448"/>
    </location>
</feature>
<protein>
    <recommendedName>
        <fullName evidence="8">Cadherin domain-containing protein</fullName>
    </recommendedName>
</protein>
<keyword evidence="7" id="KW-0472">Membrane</keyword>
<dbReference type="InterPro" id="IPR015919">
    <property type="entry name" value="Cadherin-like_sf"/>
</dbReference>
<evidence type="ECO:0000313" key="9">
    <source>
        <dbReference type="EMBL" id="KKK97084.1"/>
    </source>
</evidence>
<dbReference type="PANTHER" id="PTHR24027:SF422">
    <property type="entry name" value="CADHERIN DOMAIN-CONTAINING PROTEIN"/>
    <property type="match status" value="1"/>
</dbReference>
<feature type="domain" description="Cadherin" evidence="8">
    <location>
        <begin position="171"/>
        <end position="257"/>
    </location>
</feature>
<dbReference type="GO" id="GO:0034332">
    <property type="term" value="P:adherens junction organization"/>
    <property type="evidence" value="ECO:0007669"/>
    <property type="project" value="TreeGrafter"/>
</dbReference>
<dbReference type="GO" id="GO:0008013">
    <property type="term" value="F:beta-catenin binding"/>
    <property type="evidence" value="ECO:0007669"/>
    <property type="project" value="TreeGrafter"/>
</dbReference>
<name>A0A0F9C3M8_9ZZZZ</name>
<dbReference type="InterPro" id="IPR036439">
    <property type="entry name" value="Dockerin_dom_sf"/>
</dbReference>
<dbReference type="InterPro" id="IPR002126">
    <property type="entry name" value="Cadherin-like_dom"/>
</dbReference>
<evidence type="ECO:0000256" key="7">
    <source>
        <dbReference type="ARBA" id="ARBA00023136"/>
    </source>
</evidence>
<dbReference type="EMBL" id="LAZR01046203">
    <property type="protein sequence ID" value="KKK97084.1"/>
    <property type="molecule type" value="Genomic_DNA"/>
</dbReference>
<dbReference type="SUPFAM" id="SSF63446">
    <property type="entry name" value="Type I dockerin domain"/>
    <property type="match status" value="1"/>
</dbReference>
<dbReference type="Gene3D" id="2.60.40.60">
    <property type="entry name" value="Cadherins"/>
    <property type="match status" value="1"/>
</dbReference>
<evidence type="ECO:0000256" key="2">
    <source>
        <dbReference type="ARBA" id="ARBA00022692"/>
    </source>
</evidence>
<dbReference type="GO" id="GO:0000272">
    <property type="term" value="P:polysaccharide catabolic process"/>
    <property type="evidence" value="ECO:0007669"/>
    <property type="project" value="InterPro"/>
</dbReference>
<keyword evidence="2" id="KW-0812">Transmembrane</keyword>
<reference evidence="9" key="1">
    <citation type="journal article" date="2015" name="Nature">
        <title>Complex archaea that bridge the gap between prokaryotes and eukaryotes.</title>
        <authorList>
            <person name="Spang A."/>
            <person name="Saw J.H."/>
            <person name="Jorgensen S.L."/>
            <person name="Zaremba-Niedzwiedzka K."/>
            <person name="Martijn J."/>
            <person name="Lind A.E."/>
            <person name="van Eijk R."/>
            <person name="Schleper C."/>
            <person name="Guy L."/>
            <person name="Ettema T.J."/>
        </authorList>
    </citation>
    <scope>NUCLEOTIDE SEQUENCE</scope>
</reference>
<dbReference type="GO" id="GO:0007156">
    <property type="term" value="P:homophilic cell adhesion via plasma membrane adhesion molecules"/>
    <property type="evidence" value="ECO:0007669"/>
    <property type="project" value="InterPro"/>
</dbReference>
<dbReference type="SUPFAM" id="SSF49313">
    <property type="entry name" value="Cadherin-like"/>
    <property type="match status" value="1"/>
</dbReference>
<feature type="non-terminal residue" evidence="9">
    <location>
        <position position="1"/>
    </location>
</feature>
<proteinExistence type="predicted"/>
<evidence type="ECO:0000259" key="8">
    <source>
        <dbReference type="PROSITE" id="PS50268"/>
    </source>
</evidence>
<evidence type="ECO:0000256" key="1">
    <source>
        <dbReference type="ARBA" id="ARBA00004167"/>
    </source>
</evidence>
<gene>
    <name evidence="9" type="ORF">LCGC14_2656300</name>
</gene>
<dbReference type="Gene3D" id="1.10.1330.10">
    <property type="entry name" value="Dockerin domain"/>
    <property type="match status" value="1"/>
</dbReference>
<evidence type="ECO:0000256" key="4">
    <source>
        <dbReference type="ARBA" id="ARBA00022737"/>
    </source>
</evidence>
<dbReference type="PROSITE" id="PS50268">
    <property type="entry name" value="CADHERIN_2"/>
    <property type="match status" value="1"/>
</dbReference>
<dbReference type="GO" id="GO:0007043">
    <property type="term" value="P:cell-cell junction assembly"/>
    <property type="evidence" value="ECO:0007669"/>
    <property type="project" value="TreeGrafter"/>
</dbReference>
<dbReference type="CDD" id="cd11304">
    <property type="entry name" value="Cadherin_repeat"/>
    <property type="match status" value="1"/>
</dbReference>
<accession>A0A0F9C3M8</accession>
<dbReference type="AlphaFoldDB" id="A0A0F9C3M8"/>
<dbReference type="GO" id="GO:0016342">
    <property type="term" value="C:catenin complex"/>
    <property type="evidence" value="ECO:0007669"/>
    <property type="project" value="TreeGrafter"/>
</dbReference>
<keyword evidence="6" id="KW-1133">Transmembrane helix</keyword>
<keyword evidence="5" id="KW-0106">Calcium</keyword>
<keyword evidence="3" id="KW-0732">Signal</keyword>
<dbReference type="GO" id="GO:0045296">
    <property type="term" value="F:cadherin binding"/>
    <property type="evidence" value="ECO:0007669"/>
    <property type="project" value="TreeGrafter"/>
</dbReference>
<dbReference type="InterPro" id="IPR039808">
    <property type="entry name" value="Cadherin"/>
</dbReference>
<comment type="caution">
    <text evidence="9">The sequence shown here is derived from an EMBL/GenBank/DDBJ whole genome shotgun (WGS) entry which is preliminary data.</text>
</comment>
<dbReference type="SMART" id="SM00112">
    <property type="entry name" value="CA"/>
    <property type="match status" value="1"/>
</dbReference>
<evidence type="ECO:0000256" key="5">
    <source>
        <dbReference type="ARBA" id="ARBA00022837"/>
    </source>
</evidence>
<keyword evidence="4" id="KW-0677">Repeat</keyword>
<organism evidence="9">
    <name type="scientific">marine sediment metagenome</name>
    <dbReference type="NCBI Taxonomy" id="412755"/>
    <lineage>
        <taxon>unclassified sequences</taxon>
        <taxon>metagenomes</taxon>
        <taxon>ecological metagenomes</taxon>
    </lineage>
</organism>
<dbReference type="PANTHER" id="PTHR24027">
    <property type="entry name" value="CADHERIN-23"/>
    <property type="match status" value="1"/>
</dbReference>
<dbReference type="GO" id="GO:0005509">
    <property type="term" value="F:calcium ion binding"/>
    <property type="evidence" value="ECO:0007669"/>
    <property type="project" value="InterPro"/>
</dbReference>
<dbReference type="GO" id="GO:0016477">
    <property type="term" value="P:cell migration"/>
    <property type="evidence" value="ECO:0007669"/>
    <property type="project" value="TreeGrafter"/>
</dbReference>
<dbReference type="GO" id="GO:0005912">
    <property type="term" value="C:adherens junction"/>
    <property type="evidence" value="ECO:0007669"/>
    <property type="project" value="TreeGrafter"/>
</dbReference>
<dbReference type="GO" id="GO:0044331">
    <property type="term" value="P:cell-cell adhesion mediated by cadherin"/>
    <property type="evidence" value="ECO:0007669"/>
    <property type="project" value="TreeGrafter"/>
</dbReference>
<sequence>PAFVDQGQATLEEGGAFFAGLSQAFAIPEDALTLQFTVVELTLGRTADRPPDVFEVALLDHATGIPLLGPATGLADTDSLLNVQQTGQLYFAPEVLNPGVDASGDLASILEPWTLRLDLTGIAAGTEVDLYFDLLGFGDSDSRVLIDNVILVTEGGNHPPTAMALDNASVDENLVGAVIGNLSATDPDVGDSHGFTVSDARFEVVAGQLKLRDGESLDHETEPSVSLDVTATDQGGLSLRETFIIAVDDVDEEGPLSVEEVVVNDGDVQRSNIETLTVRFNRDANLGQLIDDGTIVDAVQLSGGSAIPLDATRFRYDAATFELLIDLTDDGFGGSQSTVLAAGRYRLGLDTSEIVGLVDDDGTEDGIRRSSFHRLLGDFNGNAEVDLGDRTPLFEHYGTTVGDALYSFAFDLNEDSSIDKYDYYLWKARFGTSLPENSKVVGRHVFYN</sequence>
<evidence type="ECO:0000256" key="6">
    <source>
        <dbReference type="ARBA" id="ARBA00022989"/>
    </source>
</evidence>
<dbReference type="GO" id="GO:0000902">
    <property type="term" value="P:cell morphogenesis"/>
    <property type="evidence" value="ECO:0007669"/>
    <property type="project" value="TreeGrafter"/>
</dbReference>
<dbReference type="GO" id="GO:0016339">
    <property type="term" value="P:calcium-dependent cell-cell adhesion via plasma membrane cell adhesion molecules"/>
    <property type="evidence" value="ECO:0007669"/>
    <property type="project" value="TreeGrafter"/>
</dbReference>
<comment type="subcellular location">
    <subcellularLocation>
        <location evidence="1">Membrane</location>
        <topology evidence="1">Single-pass membrane protein</topology>
    </subcellularLocation>
</comment>
<evidence type="ECO:0000256" key="3">
    <source>
        <dbReference type="ARBA" id="ARBA00022729"/>
    </source>
</evidence>